<dbReference type="SMART" id="SM00487">
    <property type="entry name" value="DEXDc"/>
    <property type="match status" value="1"/>
</dbReference>
<feature type="region of interest" description="Disordered" evidence="4">
    <location>
        <begin position="871"/>
        <end position="906"/>
    </location>
</feature>
<keyword evidence="1" id="KW-0547">Nucleotide-binding</keyword>
<dbReference type="Gene3D" id="3.40.50.300">
    <property type="entry name" value="P-loop containing nucleotide triphosphate hydrolases"/>
    <property type="match status" value="1"/>
</dbReference>
<evidence type="ECO:0000256" key="2">
    <source>
        <dbReference type="ARBA" id="ARBA00022801"/>
    </source>
</evidence>
<evidence type="ECO:0000259" key="5">
    <source>
        <dbReference type="PROSITE" id="PS51194"/>
    </source>
</evidence>
<dbReference type="PANTHER" id="PTHR45626:SF51">
    <property type="entry name" value="SNF2-RELATED DOMAIN-CONTAINING PROTEIN"/>
    <property type="match status" value="1"/>
</dbReference>
<name>C1G3Z1_PARBD</name>
<dbReference type="Pfam" id="PF00176">
    <property type="entry name" value="SNF2-rel_dom"/>
    <property type="match status" value="1"/>
</dbReference>
<dbReference type="eggNOG" id="KOG1001">
    <property type="taxonomic scope" value="Eukaryota"/>
</dbReference>
<sequence>MNMQRSNTPSLTMLMHDISKDFPLGLQLQKVIAGALPEDDGIEELSSSSSQCDPMSPSTHSVTSSLASSSSSSAPILHDSIHQLVLEKEDILEDLSHFIPVGVLKRYEPANNHKLNAADHGWTSAYPHGEVCRLEQNNWIQTSICTNAKFPGWSAVRVYVLPDDIGRKHIQRSSGALRRCFKLVMSKLDSSSEAWNGRFNPYTQQNVGSAEEESLFYIFNTLESPNPEVEKVSDPHARTAIEEVLWTQGDYPGESDEDMGVVGLKTRLYAYQRRSAAYMIQRESEPAKSLDPRLQAMRGPTGQPFYYDKEEGNIFREKRLYAEACGGILAETMGSGKTLICLTVILATRGHFPRIPSAHMEGLHPVRKQTASLLDMAAATAGRFSLPWKSYFERLGASGMHFGKCISACESNRGSYEITRSHLRNRSRESAPKATATKLQLCSGTLVVVPSNLVDHWLNEINKHTQGLKVLVLRDSRRATPPPNHLLEYDVVLFSRPRFEREAGGRTETSPSKLPYESPLKSLHWLRIIVDEGHNFAIKGGKSTAVHTLGQLHVERRWVVSGTPSSGLYGVEVALASQETTGEQLGQKDDATTSVLQARKKTANVMEEELKNIDRLRLIVVEFLALKPWANSKVDDPANWTKYTKPLGPDGKRRASPSLRSTLQSLVVRHRTELVNGEIDLPGLHNKVVYLEPTFYDKMSLNLFIFVLTVNAIASERTDQDYMFHPKNRKHLSILIRSLRHSGFWWTGHEKKDIQKALGVAREYLERSYQRMDENDVRRLCEGIAIAEKTINCNSWKAFSQFAELGVFLQDFPDYARNAWTIDPLSEPVEPLLLGITQARHAQRFVTRHLWALDPAEGIVGAGIKLRSQMRERGVPEDNKSSDYLVHRPMPEGAKSSPSKKERSLGRFKSLPPESLLNKTKLVATASAKLTYLLDKVLEFQEKEKIIIFYEEGGNSGWYIAEALEILGVEFRIYSNTLKTSDRSAYLALFNTTELVRVLLMDLRQASHGLDIPCASRVFIVNPIWDPNVESQAIKRAHRISQGKPVYVETLVLKNTLEDKMLRRRKQMSNAELRHAEKDPLDDHTMSYIIQNEGFISISENESSARPAYLKTPVGFFDRHTLPIPDDYKEVDYSLSTSLPTLLSPPSPLRPVTPSKKRKSLDDLPWVESDVQGLSRSRPSIRKRPRSNGHLEAVNGILMEAPRTRTPPSRRVLASRVQLPVNEGASSARNNQLFPASYDSSKDSLEDVPSEEDSSANIFENLSTLGVSFFSPGNPFMN</sequence>
<dbReference type="GO" id="GO:0016787">
    <property type="term" value="F:hydrolase activity"/>
    <property type="evidence" value="ECO:0007669"/>
    <property type="project" value="UniProtKB-KW"/>
</dbReference>
<dbReference type="KEGG" id="pbn:PADG_01657"/>
<dbReference type="InterPro" id="IPR014001">
    <property type="entry name" value="Helicase_ATP-bd"/>
</dbReference>
<keyword evidence="2" id="KW-0378">Hydrolase</keyword>
<dbReference type="RefSeq" id="XP_010757012.1">
    <property type="nucleotide sequence ID" value="XM_010758710.1"/>
</dbReference>
<feature type="region of interest" description="Disordered" evidence="4">
    <location>
        <begin position="1139"/>
        <end position="1162"/>
    </location>
</feature>
<dbReference type="EMBL" id="KN275958">
    <property type="protein sequence ID" value="EEH45507.2"/>
    <property type="molecule type" value="Genomic_DNA"/>
</dbReference>
<dbReference type="InterPro" id="IPR050628">
    <property type="entry name" value="SNF2_RAD54_helicase_TF"/>
</dbReference>
<dbReference type="Proteomes" id="UP000001628">
    <property type="component" value="Unassembled WGS sequence"/>
</dbReference>
<dbReference type="Gene3D" id="3.40.50.10810">
    <property type="entry name" value="Tandem AAA-ATPase domain"/>
    <property type="match status" value="1"/>
</dbReference>
<evidence type="ECO:0000256" key="3">
    <source>
        <dbReference type="ARBA" id="ARBA00022840"/>
    </source>
</evidence>
<dbReference type="InterPro" id="IPR038718">
    <property type="entry name" value="SNF2-like_sf"/>
</dbReference>
<keyword evidence="3" id="KW-0067">ATP-binding</keyword>
<evidence type="ECO:0000313" key="6">
    <source>
        <dbReference type="EMBL" id="EEH45507.2"/>
    </source>
</evidence>
<dbReference type="AlphaFoldDB" id="C1G3Z1"/>
<organism evidence="6 7">
    <name type="scientific">Paracoccidioides brasiliensis (strain Pb18)</name>
    <dbReference type="NCBI Taxonomy" id="502780"/>
    <lineage>
        <taxon>Eukaryota</taxon>
        <taxon>Fungi</taxon>
        <taxon>Dikarya</taxon>
        <taxon>Ascomycota</taxon>
        <taxon>Pezizomycotina</taxon>
        <taxon>Eurotiomycetes</taxon>
        <taxon>Eurotiomycetidae</taxon>
        <taxon>Onygenales</taxon>
        <taxon>Ajellomycetaceae</taxon>
        <taxon>Paracoccidioides</taxon>
    </lineage>
</organism>
<protein>
    <recommendedName>
        <fullName evidence="5">Helicase C-terminal domain-containing protein</fullName>
    </recommendedName>
</protein>
<dbReference type="PANTHER" id="PTHR45626">
    <property type="entry name" value="TRANSCRIPTION TERMINATION FACTOR 2-RELATED"/>
    <property type="match status" value="1"/>
</dbReference>
<keyword evidence="7" id="KW-1185">Reference proteome</keyword>
<dbReference type="SUPFAM" id="SSF52540">
    <property type="entry name" value="P-loop containing nucleoside triphosphate hydrolases"/>
    <property type="match status" value="2"/>
</dbReference>
<dbReference type="Pfam" id="PF00271">
    <property type="entry name" value="Helicase_C"/>
    <property type="match status" value="1"/>
</dbReference>
<accession>C1G3Z1</accession>
<dbReference type="OrthoDB" id="2801544at2759"/>
<feature type="region of interest" description="Disordered" evidence="4">
    <location>
        <begin position="42"/>
        <end position="72"/>
    </location>
</feature>
<dbReference type="GO" id="GO:0006281">
    <property type="term" value="P:DNA repair"/>
    <property type="evidence" value="ECO:0007669"/>
    <property type="project" value="TreeGrafter"/>
</dbReference>
<dbReference type="HOGENOM" id="CLU_003233_2_0_1"/>
<dbReference type="InterPro" id="IPR027417">
    <property type="entry name" value="P-loop_NTPase"/>
</dbReference>
<dbReference type="eggNOG" id="KOG0298">
    <property type="taxonomic scope" value="Eukaryota"/>
</dbReference>
<feature type="compositionally biased region" description="Polar residues" evidence="4">
    <location>
        <begin position="1224"/>
        <end position="1234"/>
    </location>
</feature>
<dbReference type="InterPro" id="IPR049730">
    <property type="entry name" value="SNF2/RAD54-like_C"/>
</dbReference>
<evidence type="ECO:0000256" key="1">
    <source>
        <dbReference type="ARBA" id="ARBA00022741"/>
    </source>
</evidence>
<dbReference type="InParanoid" id="C1G3Z1"/>
<gene>
    <name evidence="6" type="ORF">PADG_01657</name>
</gene>
<dbReference type="CDD" id="cd18793">
    <property type="entry name" value="SF2_C_SNF"/>
    <property type="match status" value="1"/>
</dbReference>
<dbReference type="GeneID" id="22581284"/>
<feature type="compositionally biased region" description="Low complexity" evidence="4">
    <location>
        <begin position="46"/>
        <end position="72"/>
    </location>
</feature>
<dbReference type="GO" id="GO:0005634">
    <property type="term" value="C:nucleus"/>
    <property type="evidence" value="ECO:0007669"/>
    <property type="project" value="TreeGrafter"/>
</dbReference>
<reference evidence="6 7" key="1">
    <citation type="journal article" date="2011" name="PLoS Genet.">
        <title>Comparative genomic analysis of human fungal pathogens causing paracoccidioidomycosis.</title>
        <authorList>
            <person name="Desjardins C.A."/>
            <person name="Champion M.D."/>
            <person name="Holder J.W."/>
            <person name="Muszewska A."/>
            <person name="Goldberg J."/>
            <person name="Bailao A.M."/>
            <person name="Brigido M.M."/>
            <person name="Ferreira M.E."/>
            <person name="Garcia A.M."/>
            <person name="Grynberg M."/>
            <person name="Gujja S."/>
            <person name="Heiman D.I."/>
            <person name="Henn M.R."/>
            <person name="Kodira C.D."/>
            <person name="Leon-Narvaez H."/>
            <person name="Longo L.V."/>
            <person name="Ma L.J."/>
            <person name="Malavazi I."/>
            <person name="Matsuo A.L."/>
            <person name="Morais F.V."/>
            <person name="Pereira M."/>
            <person name="Rodriguez-Brito S."/>
            <person name="Sakthikumar S."/>
            <person name="Salem-Izacc S.M."/>
            <person name="Sykes S.M."/>
            <person name="Teixeira M.M."/>
            <person name="Vallejo M.C."/>
            <person name="Walter M.E."/>
            <person name="Yandava C."/>
            <person name="Young S."/>
            <person name="Zeng Q."/>
            <person name="Zucker J."/>
            <person name="Felipe M.S."/>
            <person name="Goldman G.H."/>
            <person name="Haas B.J."/>
            <person name="McEwen J.G."/>
            <person name="Nino-Vega G."/>
            <person name="Puccia R."/>
            <person name="San-Blas G."/>
            <person name="Soares C.M."/>
            <person name="Birren B.W."/>
            <person name="Cuomo C.A."/>
        </authorList>
    </citation>
    <scope>NUCLEOTIDE SEQUENCE [LARGE SCALE GENOMIC DNA]</scope>
    <source>
        <strain evidence="6 7">Pb18</strain>
    </source>
</reference>
<dbReference type="VEuPathDB" id="FungiDB:PADG_01657"/>
<dbReference type="OMA" id="NLVDHWL"/>
<feature type="compositionally biased region" description="Basic and acidic residues" evidence="4">
    <location>
        <begin position="871"/>
        <end position="890"/>
    </location>
</feature>
<dbReference type="GO" id="GO:0005524">
    <property type="term" value="F:ATP binding"/>
    <property type="evidence" value="ECO:0007669"/>
    <property type="project" value="UniProtKB-KW"/>
</dbReference>
<dbReference type="GO" id="GO:0008094">
    <property type="term" value="F:ATP-dependent activity, acting on DNA"/>
    <property type="evidence" value="ECO:0007669"/>
    <property type="project" value="TreeGrafter"/>
</dbReference>
<proteinExistence type="predicted"/>
<dbReference type="InterPro" id="IPR000330">
    <property type="entry name" value="SNF2_N"/>
</dbReference>
<evidence type="ECO:0000256" key="4">
    <source>
        <dbReference type="SAM" id="MobiDB-lite"/>
    </source>
</evidence>
<dbReference type="PROSITE" id="PS51194">
    <property type="entry name" value="HELICASE_CTER"/>
    <property type="match status" value="1"/>
</dbReference>
<evidence type="ECO:0000313" key="7">
    <source>
        <dbReference type="Proteomes" id="UP000001628"/>
    </source>
</evidence>
<dbReference type="CDD" id="cd18008">
    <property type="entry name" value="DEXDc_SHPRH-like"/>
    <property type="match status" value="1"/>
</dbReference>
<dbReference type="InterPro" id="IPR001650">
    <property type="entry name" value="Helicase_C-like"/>
</dbReference>
<feature type="region of interest" description="Disordered" evidence="4">
    <location>
        <begin position="1223"/>
        <end position="1255"/>
    </location>
</feature>
<dbReference type="STRING" id="502780.C1G3Z1"/>
<feature type="domain" description="Helicase C-terminal" evidence="5">
    <location>
        <begin position="933"/>
        <end position="1089"/>
    </location>
</feature>